<evidence type="ECO:0000313" key="4">
    <source>
        <dbReference type="Proteomes" id="UP000321595"/>
    </source>
</evidence>
<keyword evidence="2" id="KW-1133">Transmembrane helix</keyword>
<name>A0A5B8XX62_9DELT</name>
<sequence>MSKSKRYVKLGMGTAAIVGVVFVCASMWIHSDAGHAYISKRIQSYATEGMAGSLEIGSLYEIDFFQGLTGVRVLAGDVRFRAPDGRETIHVGDADATLDLAAFLGGTIAIREAVARLGTVTIEMGEGDKLTIEETFASPEGTDNKDGSDAKASDSAGLELRHLNAREMRVVLRPDSETTYTVNNARGSVFVTRPEGGEFVRTELVEVSGTFEEPKFLGDSFSFSKLDGRIAGNEKPMVEMTLELKLDEGTIDTRLGVEPGGDPPIKLHLSPRGDTEVKFLTGAAQVVTFFGSDVEIQTD</sequence>
<feature type="region of interest" description="Disordered" evidence="1">
    <location>
        <begin position="137"/>
        <end position="156"/>
    </location>
</feature>
<keyword evidence="4" id="KW-1185">Reference proteome</keyword>
<evidence type="ECO:0000256" key="1">
    <source>
        <dbReference type="SAM" id="MobiDB-lite"/>
    </source>
</evidence>
<evidence type="ECO:0000256" key="2">
    <source>
        <dbReference type="SAM" id="Phobius"/>
    </source>
</evidence>
<keyword evidence="2" id="KW-0812">Transmembrane</keyword>
<dbReference type="EMBL" id="CP042467">
    <property type="protein sequence ID" value="QED28019.1"/>
    <property type="molecule type" value="Genomic_DNA"/>
</dbReference>
<dbReference type="RefSeq" id="WP_146960076.1">
    <property type="nucleotide sequence ID" value="NZ_CP042467.1"/>
</dbReference>
<organism evidence="3 4">
    <name type="scientific">Microvenator marinus</name>
    <dbReference type="NCBI Taxonomy" id="2600177"/>
    <lineage>
        <taxon>Bacteria</taxon>
        <taxon>Deltaproteobacteria</taxon>
        <taxon>Bradymonadales</taxon>
        <taxon>Microvenatoraceae</taxon>
        <taxon>Microvenator</taxon>
    </lineage>
</organism>
<feature type="transmembrane region" description="Helical" evidence="2">
    <location>
        <begin position="7"/>
        <end position="29"/>
    </location>
</feature>
<gene>
    <name evidence="3" type="ORF">FRD01_12385</name>
</gene>
<keyword evidence="2" id="KW-0472">Membrane</keyword>
<dbReference type="Proteomes" id="UP000321595">
    <property type="component" value="Chromosome"/>
</dbReference>
<evidence type="ECO:0000313" key="3">
    <source>
        <dbReference type="EMBL" id="QED28019.1"/>
    </source>
</evidence>
<protein>
    <submittedName>
        <fullName evidence="3">Uncharacterized protein</fullName>
    </submittedName>
</protein>
<feature type="compositionally biased region" description="Basic and acidic residues" evidence="1">
    <location>
        <begin position="142"/>
        <end position="152"/>
    </location>
</feature>
<dbReference type="OrthoDB" id="9952121at2"/>
<accession>A0A5B8XX62</accession>
<proteinExistence type="predicted"/>
<dbReference type="AlphaFoldDB" id="A0A5B8XX62"/>
<reference evidence="3 4" key="1">
    <citation type="submission" date="2019-08" db="EMBL/GenBank/DDBJ databases">
        <authorList>
            <person name="Liang Q."/>
        </authorList>
    </citation>
    <scope>NUCLEOTIDE SEQUENCE [LARGE SCALE GENOMIC DNA]</scope>
    <source>
        <strain evidence="3 4">V1718</strain>
    </source>
</reference>
<dbReference type="KEGG" id="bbae:FRD01_12385"/>